<dbReference type="EMBL" id="JADWDJ010000011">
    <property type="protein sequence ID" value="KAG5273078.1"/>
    <property type="molecule type" value="Genomic_DNA"/>
</dbReference>
<feature type="region of interest" description="Disordered" evidence="1">
    <location>
        <begin position="95"/>
        <end position="114"/>
    </location>
</feature>
<feature type="region of interest" description="Disordered" evidence="1">
    <location>
        <begin position="137"/>
        <end position="170"/>
    </location>
</feature>
<protein>
    <recommendedName>
        <fullName evidence="2">WW domain-containing protein</fullName>
    </recommendedName>
</protein>
<evidence type="ECO:0000313" key="4">
    <source>
        <dbReference type="Proteomes" id="UP000823561"/>
    </source>
</evidence>
<gene>
    <name evidence="3" type="ORF">AALO_G00147410</name>
</gene>
<dbReference type="Pfam" id="PF00397">
    <property type="entry name" value="WW"/>
    <property type="match status" value="1"/>
</dbReference>
<evidence type="ECO:0000256" key="1">
    <source>
        <dbReference type="SAM" id="MobiDB-lite"/>
    </source>
</evidence>
<feature type="domain" description="WW" evidence="2">
    <location>
        <begin position="194"/>
        <end position="222"/>
    </location>
</feature>
<accession>A0AAV6GD64</accession>
<feature type="region of interest" description="Disordered" evidence="1">
    <location>
        <begin position="383"/>
        <end position="473"/>
    </location>
</feature>
<dbReference type="InterPro" id="IPR036020">
    <property type="entry name" value="WW_dom_sf"/>
</dbReference>
<feature type="compositionally biased region" description="Basic residues" evidence="1">
    <location>
        <begin position="815"/>
        <end position="827"/>
    </location>
</feature>
<organism evidence="3 4">
    <name type="scientific">Alosa alosa</name>
    <name type="common">allis shad</name>
    <dbReference type="NCBI Taxonomy" id="278164"/>
    <lineage>
        <taxon>Eukaryota</taxon>
        <taxon>Metazoa</taxon>
        <taxon>Chordata</taxon>
        <taxon>Craniata</taxon>
        <taxon>Vertebrata</taxon>
        <taxon>Euteleostomi</taxon>
        <taxon>Actinopterygii</taxon>
        <taxon>Neopterygii</taxon>
        <taxon>Teleostei</taxon>
        <taxon>Clupei</taxon>
        <taxon>Clupeiformes</taxon>
        <taxon>Clupeoidei</taxon>
        <taxon>Clupeidae</taxon>
        <taxon>Alosa</taxon>
    </lineage>
</organism>
<dbReference type="InterPro" id="IPR053076">
    <property type="entry name" value="WW_domain_protein"/>
</dbReference>
<name>A0AAV6GD64_9TELE</name>
<feature type="compositionally biased region" description="Acidic residues" evidence="1">
    <location>
        <begin position="95"/>
        <end position="104"/>
    </location>
</feature>
<feature type="region of interest" description="Disordered" evidence="1">
    <location>
        <begin position="321"/>
        <end position="370"/>
    </location>
</feature>
<feature type="compositionally biased region" description="Basic and acidic residues" evidence="1">
    <location>
        <begin position="442"/>
        <end position="451"/>
    </location>
</feature>
<proteinExistence type="predicted"/>
<dbReference type="FunFam" id="2.20.70.10:FF:000056">
    <property type="entry name" value="Formin binding protein 4"/>
    <property type="match status" value="1"/>
</dbReference>
<keyword evidence="4" id="KW-1185">Reference proteome</keyword>
<evidence type="ECO:0000313" key="3">
    <source>
        <dbReference type="EMBL" id="KAG5273078.1"/>
    </source>
</evidence>
<dbReference type="AlphaFoldDB" id="A0AAV6GD64"/>
<feature type="compositionally biased region" description="Pro residues" evidence="1">
    <location>
        <begin position="781"/>
        <end position="795"/>
    </location>
</feature>
<comment type="caution">
    <text evidence="3">The sequence shown here is derived from an EMBL/GenBank/DDBJ whole genome shotgun (WGS) entry which is preliminary data.</text>
</comment>
<sequence>MLSISDRNHRHLTACFRGSTMGKKNRSGTGRRTILQLSPPGHRAGTSSGREDVLGSGSDDEQEGDGQEILRETIKEMNTPAVKTTQGLSLLGAYEDSDEEDEVDIQPSAPKTKLNQSADIDSTLANFMAEIDAITTQPAPPDEAPAESTAPAPTPPRPEPKPEQQTHEQNGEAQAFQYNTQYSLAGVGVEMGDWQEVWDENTGCYYYWNTQTNEVAWELPHDLAHQVQDLQHYTDSSAVNGNGVSQTAAYYSEQHAAVSASDPIVKKEAKKKEVMESVVALTSEEEERRGVAASLLAPLIPDEVKEAEERWRKRVIAVEGKMDNTDGDDDGTHPSGSPAPRDLDSISCSNQPSRSQSPVNSEAEEDTIELELALERKKAELRALEEGDGSAGGSSPCSEASQEGPHNLATKKKWKTFLRPLSPDSTSRSSDKTGLDTQEQSDSTHSKSLDKPDEDDKEKVISRLQPKEEEEPADLKFQIGELANTLTSKMEFLGINKKAISNFQLLLLQTETRIADWREGALNGSYLRRRLQEAAEHIKHYELNAAPKGWSCHWDSGQKVNPDHDVLTYLKGECQRTDYCPPTNAGDWVTLSDFLEEGRVTTEDCLDVESNREQRRYFYHPARWSSTDQLHQCTDSTDILLANGSNLAAPQPPQPPLPPEDPPPPSEAPPPPPPPPESPPPPPPPPLSDDGEIEEVEMEDEEGEPPAPGTEDSKAAEAAASLGITVKAQKRKAPGSGQTNKTVTIGSSAVLYTQSSTIAAPVLAGGAYWGVSAAAVLPEAAAPPAPPAQAPPPASQLPAAPELETAKAVPVDKTKKSKKEKTKKSKTKMPSLVKKWQNIQKELDEEEKSSSSDEDRDQLNSRRIEEWKHQQLLTGKAEKNANFEVLPDDWRERLLKKRKMMQSL</sequence>
<reference evidence="3" key="1">
    <citation type="submission" date="2020-10" db="EMBL/GenBank/DDBJ databases">
        <title>Chromosome-scale genome assembly of the Allis shad, Alosa alosa.</title>
        <authorList>
            <person name="Margot Z."/>
            <person name="Christophe K."/>
            <person name="Cabau C."/>
            <person name="Louis A."/>
            <person name="Berthelot C."/>
            <person name="Parey E."/>
            <person name="Roest Crollius H."/>
            <person name="Montfort J."/>
            <person name="Robinson-Rechavi M."/>
            <person name="Bucao C."/>
            <person name="Bouchez O."/>
            <person name="Gislard M."/>
            <person name="Lluch J."/>
            <person name="Milhes M."/>
            <person name="Lampietro C."/>
            <person name="Lopez Roques C."/>
            <person name="Donnadieu C."/>
            <person name="Braasch I."/>
            <person name="Desvignes T."/>
            <person name="Postlethwait J."/>
            <person name="Bobe J."/>
            <person name="Guiguen Y."/>
        </authorList>
    </citation>
    <scope>NUCLEOTIDE SEQUENCE</scope>
    <source>
        <strain evidence="3">M-15738</strain>
        <tissue evidence="3">Blood</tissue>
    </source>
</reference>
<dbReference type="Proteomes" id="UP000823561">
    <property type="component" value="Chromosome 11"/>
</dbReference>
<feature type="compositionally biased region" description="Polar residues" evidence="1">
    <location>
        <begin position="346"/>
        <end position="360"/>
    </location>
</feature>
<dbReference type="SUPFAM" id="SSF51045">
    <property type="entry name" value="WW domain"/>
    <property type="match status" value="1"/>
</dbReference>
<feature type="compositionally biased region" description="Basic and acidic residues" evidence="1">
    <location>
        <begin position="848"/>
        <end position="862"/>
    </location>
</feature>
<dbReference type="PANTHER" id="PTHR46697:SF1">
    <property type="entry name" value="FORMIN-BINDING PROTEIN 4"/>
    <property type="match status" value="1"/>
</dbReference>
<feature type="region of interest" description="Disordered" evidence="1">
    <location>
        <begin position="17"/>
        <end position="68"/>
    </location>
</feature>
<feature type="compositionally biased region" description="Pro residues" evidence="1">
    <location>
        <begin position="650"/>
        <end position="687"/>
    </location>
</feature>
<dbReference type="InterPro" id="IPR001202">
    <property type="entry name" value="WW_dom"/>
</dbReference>
<evidence type="ECO:0000259" key="2">
    <source>
        <dbReference type="PROSITE" id="PS50020"/>
    </source>
</evidence>
<dbReference type="PANTHER" id="PTHR46697">
    <property type="entry name" value="FORMIN-BINDING PROTEIN 4"/>
    <property type="match status" value="1"/>
</dbReference>
<dbReference type="PROSITE" id="PS50020">
    <property type="entry name" value="WW_DOMAIN_2"/>
    <property type="match status" value="1"/>
</dbReference>
<feature type="region of interest" description="Disordered" evidence="1">
    <location>
        <begin position="644"/>
        <end position="744"/>
    </location>
</feature>
<dbReference type="SMART" id="SM00456">
    <property type="entry name" value="WW"/>
    <property type="match status" value="1"/>
</dbReference>
<dbReference type="CDD" id="cd00201">
    <property type="entry name" value="WW"/>
    <property type="match status" value="1"/>
</dbReference>
<feature type="compositionally biased region" description="Acidic residues" evidence="1">
    <location>
        <begin position="689"/>
        <end position="704"/>
    </location>
</feature>
<feature type="compositionally biased region" description="Basic and acidic residues" evidence="1">
    <location>
        <begin position="457"/>
        <end position="467"/>
    </location>
</feature>
<feature type="region of interest" description="Disordered" evidence="1">
    <location>
        <begin position="780"/>
        <end position="862"/>
    </location>
</feature>
<feature type="compositionally biased region" description="Basic and acidic residues" evidence="1">
    <location>
        <begin position="158"/>
        <end position="170"/>
    </location>
</feature>
<dbReference type="Gene3D" id="2.20.70.10">
    <property type="match status" value="1"/>
</dbReference>